<dbReference type="EMBL" id="JBHTLY010000002">
    <property type="protein sequence ID" value="MFD1201598.1"/>
    <property type="molecule type" value="Genomic_DNA"/>
</dbReference>
<dbReference type="GO" id="GO:0004497">
    <property type="term" value="F:monooxygenase activity"/>
    <property type="evidence" value="ECO:0007669"/>
    <property type="project" value="UniProtKB-KW"/>
</dbReference>
<accession>A0ABW3TMB1</accession>
<dbReference type="SUPFAM" id="SSF51905">
    <property type="entry name" value="FAD/NAD(P)-binding domain"/>
    <property type="match status" value="1"/>
</dbReference>
<sequence>MRIAVIGAGVGGLVAAAGLQADDHEVTVFERRASPSPDGAGLTLFSNAFEALDMLGLGDAVRAVSSDAIATMRAGQRHPSGSWLVTVPPSAVASLRSVHRVELHRALSGQLRDGTIRAGAAARVASGGSPSVTVGTRTEQFDLVVVADGARSANRAALGMDPGLRYAGYTAWRGVTSEPVDINGEAGETWGRGQLFGIVPLPDGRVYWFGTLNTAPGTTFADEHEAVTRHFAGWHAPIHHCLAATHPAAVIRHDIYDLARPLDTLARGRTVLLGDAAHAMTPNLGQGAGQGIEDAATLALLLRDTRPSELGAALARYSTLRQKRTRAIMQRSRMAGRVAQASGPVAAALRNTALRLTPGRVLGAVSQRLHSWPRPILH</sequence>
<dbReference type="PANTHER" id="PTHR46496:SF1">
    <property type="entry name" value="ZEAXANTHIN EPOXIDASE, CHLOROPLASTIC"/>
    <property type="match status" value="1"/>
</dbReference>
<evidence type="ECO:0000313" key="7">
    <source>
        <dbReference type="Proteomes" id="UP001597181"/>
    </source>
</evidence>
<keyword evidence="7" id="KW-1185">Reference proteome</keyword>
<keyword evidence="6" id="KW-0503">Monooxygenase</keyword>
<dbReference type="Gene3D" id="3.50.50.60">
    <property type="entry name" value="FAD/NAD(P)-binding domain"/>
    <property type="match status" value="1"/>
</dbReference>
<dbReference type="Proteomes" id="UP001597181">
    <property type="component" value="Unassembled WGS sequence"/>
</dbReference>
<proteinExistence type="predicted"/>
<protein>
    <submittedName>
        <fullName evidence="6">FAD-dependent monooxygenase</fullName>
    </submittedName>
</protein>
<dbReference type="PANTHER" id="PTHR46496">
    <property type="match status" value="1"/>
</dbReference>
<evidence type="ECO:0000256" key="2">
    <source>
        <dbReference type="ARBA" id="ARBA00022630"/>
    </source>
</evidence>
<comment type="caution">
    <text evidence="6">The sequence shown here is derived from an EMBL/GenBank/DDBJ whole genome shotgun (WGS) entry which is preliminary data.</text>
</comment>
<organism evidence="6 7">
    <name type="scientific">Leucobacter albus</name>
    <dbReference type="NCBI Taxonomy" id="272210"/>
    <lineage>
        <taxon>Bacteria</taxon>
        <taxon>Bacillati</taxon>
        <taxon>Actinomycetota</taxon>
        <taxon>Actinomycetes</taxon>
        <taxon>Micrococcales</taxon>
        <taxon>Microbacteriaceae</taxon>
        <taxon>Leucobacter</taxon>
    </lineage>
</organism>
<evidence type="ECO:0000313" key="6">
    <source>
        <dbReference type="EMBL" id="MFD1201598.1"/>
    </source>
</evidence>
<evidence type="ECO:0000256" key="4">
    <source>
        <dbReference type="ARBA" id="ARBA00023002"/>
    </source>
</evidence>
<evidence type="ECO:0000256" key="3">
    <source>
        <dbReference type="ARBA" id="ARBA00022827"/>
    </source>
</evidence>
<keyword evidence="3" id="KW-0274">FAD</keyword>
<dbReference type="PRINTS" id="PR00420">
    <property type="entry name" value="RNGMNOXGNASE"/>
</dbReference>
<keyword evidence="2" id="KW-0285">Flavoprotein</keyword>
<feature type="domain" description="FAD-binding" evidence="5">
    <location>
        <begin position="3"/>
        <end position="332"/>
    </location>
</feature>
<dbReference type="InterPro" id="IPR036188">
    <property type="entry name" value="FAD/NAD-bd_sf"/>
</dbReference>
<reference evidence="7" key="1">
    <citation type="journal article" date="2019" name="Int. J. Syst. Evol. Microbiol.">
        <title>The Global Catalogue of Microorganisms (GCM) 10K type strain sequencing project: providing services to taxonomists for standard genome sequencing and annotation.</title>
        <authorList>
            <consortium name="The Broad Institute Genomics Platform"/>
            <consortium name="The Broad Institute Genome Sequencing Center for Infectious Disease"/>
            <person name="Wu L."/>
            <person name="Ma J."/>
        </authorList>
    </citation>
    <scope>NUCLEOTIDE SEQUENCE [LARGE SCALE GENOMIC DNA]</scope>
    <source>
        <strain evidence="7">CCUG 50213</strain>
    </source>
</reference>
<evidence type="ECO:0000256" key="1">
    <source>
        <dbReference type="ARBA" id="ARBA00001974"/>
    </source>
</evidence>
<dbReference type="Pfam" id="PF01494">
    <property type="entry name" value="FAD_binding_3"/>
    <property type="match status" value="1"/>
</dbReference>
<comment type="cofactor">
    <cofactor evidence="1">
        <name>FAD</name>
        <dbReference type="ChEBI" id="CHEBI:57692"/>
    </cofactor>
</comment>
<dbReference type="RefSeq" id="WP_343957923.1">
    <property type="nucleotide sequence ID" value="NZ_BAAAKZ010000002.1"/>
</dbReference>
<name>A0ABW3TMB1_9MICO</name>
<keyword evidence="4" id="KW-0560">Oxidoreductase</keyword>
<dbReference type="InterPro" id="IPR002938">
    <property type="entry name" value="FAD-bd"/>
</dbReference>
<evidence type="ECO:0000259" key="5">
    <source>
        <dbReference type="Pfam" id="PF01494"/>
    </source>
</evidence>
<gene>
    <name evidence="6" type="ORF">ACFQ3U_06820</name>
</gene>